<evidence type="ECO:0000313" key="4">
    <source>
        <dbReference type="EMBL" id="GAA2719759.1"/>
    </source>
</evidence>
<sequence length="419" mass="41621">MRGRLVGAATAMGVAGVLAAGTAGAQAAEGPAAYRPAAGASPVRGAAGAGGDAPVLAADPAAYTDSIAPGETRSYGVELDDRASAYVSVVAVPRPGSRMGLRDGIDVLLLAPDGTACGGVRHRSFASTGGAYPLADYAERVVKASGGACAKAGTYRFVVRRGDATGGDAAPVQLELKYTAGPPRHTIAAALPTAPGGWSSQPPSPRPTGRARGVHGGTGFDDAAEIAPGAWQDTIRPGETRFYRVRVDAGEQLFADAEFGAGAADRGPYVVGGLRVGLNNPGRGYVMNRTGSYQGRPATVSLATPPAANDGGDGGEAARGMSLPGWYYLQVSVSPKVRGDGGVPVALAVSVAGARPAVATGGGAGGGGRQVTGVEPVAAAGAARRGERLRILGYAGIGTGSALLIGLGAWSLAARRRDE</sequence>
<keyword evidence="3" id="KW-0732">Signal</keyword>
<feature type="transmembrane region" description="Helical" evidence="2">
    <location>
        <begin position="391"/>
        <end position="413"/>
    </location>
</feature>
<evidence type="ECO:0008006" key="7">
    <source>
        <dbReference type="Google" id="ProtNLM"/>
    </source>
</evidence>
<evidence type="ECO:0000313" key="6">
    <source>
        <dbReference type="Proteomes" id="UP001500886"/>
    </source>
</evidence>
<keyword evidence="2" id="KW-1133">Transmembrane helix</keyword>
<keyword evidence="2" id="KW-0812">Transmembrane</keyword>
<reference evidence="6" key="2">
    <citation type="journal article" date="2019" name="Int. J. Syst. Evol. Microbiol.">
        <title>The Global Catalogue of Microorganisms (GCM) 10K type strain sequencing project: providing services to taxonomists for standard genome sequencing and annotation.</title>
        <authorList>
            <consortium name="The Broad Institute Genomics Platform"/>
            <consortium name="The Broad Institute Genome Sequencing Center for Infectious Disease"/>
            <person name="Wu L."/>
            <person name="Ma J."/>
        </authorList>
    </citation>
    <scope>NUCLEOTIDE SEQUENCE [LARGE SCALE GENOMIC DNA]</scope>
    <source>
        <strain evidence="6">JCM 4542</strain>
    </source>
</reference>
<dbReference type="EMBL" id="BAAASL010000014">
    <property type="protein sequence ID" value="GAA2720097.1"/>
    <property type="molecule type" value="Genomic_DNA"/>
</dbReference>
<dbReference type="RefSeq" id="WP_344436668.1">
    <property type="nucleotide sequence ID" value="NZ_BAAASL010000014.1"/>
</dbReference>
<reference evidence="4" key="3">
    <citation type="submission" date="2023-12" db="EMBL/GenBank/DDBJ databases">
        <authorList>
            <person name="Sun Q."/>
            <person name="Inoue M."/>
        </authorList>
    </citation>
    <scope>NUCLEOTIDE SEQUENCE</scope>
    <source>
        <strain evidence="4">JCM 4542</strain>
    </source>
</reference>
<feature type="chain" id="PRO_5045029758" description="Peptidase" evidence="3">
    <location>
        <begin position="28"/>
        <end position="419"/>
    </location>
</feature>
<evidence type="ECO:0000256" key="2">
    <source>
        <dbReference type="SAM" id="Phobius"/>
    </source>
</evidence>
<evidence type="ECO:0000256" key="3">
    <source>
        <dbReference type="SAM" id="SignalP"/>
    </source>
</evidence>
<dbReference type="EMBL" id="BAAASL010000014">
    <property type="protein sequence ID" value="GAA2719759.1"/>
    <property type="molecule type" value="Genomic_DNA"/>
</dbReference>
<keyword evidence="6" id="KW-1185">Reference proteome</keyword>
<keyword evidence="2" id="KW-0472">Membrane</keyword>
<dbReference type="Proteomes" id="UP001500886">
    <property type="component" value="Unassembled WGS sequence"/>
</dbReference>
<comment type="caution">
    <text evidence="4">The sequence shown here is derived from an EMBL/GenBank/DDBJ whole genome shotgun (WGS) entry which is preliminary data.</text>
</comment>
<gene>
    <name evidence="4" type="ORF">GCM10010315_38520</name>
    <name evidence="5" type="ORF">GCM10010315_39700</name>
</gene>
<name>A0ABP6GDD0_9ACTN</name>
<proteinExistence type="predicted"/>
<protein>
    <recommendedName>
        <fullName evidence="7">Peptidase</fullName>
    </recommendedName>
</protein>
<feature type="region of interest" description="Disordered" evidence="1">
    <location>
        <begin position="191"/>
        <end position="216"/>
    </location>
</feature>
<organism evidence="4 6">
    <name type="scientific">Streptomyces luteosporeus</name>
    <dbReference type="NCBI Taxonomy" id="173856"/>
    <lineage>
        <taxon>Bacteria</taxon>
        <taxon>Bacillati</taxon>
        <taxon>Actinomycetota</taxon>
        <taxon>Actinomycetes</taxon>
        <taxon>Kitasatosporales</taxon>
        <taxon>Streptomycetaceae</taxon>
        <taxon>Streptomyces</taxon>
    </lineage>
</organism>
<evidence type="ECO:0000313" key="5">
    <source>
        <dbReference type="EMBL" id="GAA2720097.1"/>
    </source>
</evidence>
<evidence type="ECO:0000256" key="1">
    <source>
        <dbReference type="SAM" id="MobiDB-lite"/>
    </source>
</evidence>
<reference evidence="4" key="1">
    <citation type="journal article" date="2014" name="Int. J. Syst. Evol. Microbiol.">
        <title>Complete genome of a new Firmicutes species belonging to the dominant human colonic microbiota ('Ruminococcus bicirculans') reveals two chromosomes and a selective capacity to utilize plant glucans.</title>
        <authorList>
            <consortium name="NISC Comparative Sequencing Program"/>
            <person name="Wegmann U."/>
            <person name="Louis P."/>
            <person name="Goesmann A."/>
            <person name="Henrissat B."/>
            <person name="Duncan S.H."/>
            <person name="Flint H.J."/>
        </authorList>
    </citation>
    <scope>NUCLEOTIDE SEQUENCE</scope>
    <source>
        <strain evidence="4">JCM 4542</strain>
    </source>
</reference>
<feature type="signal peptide" evidence="3">
    <location>
        <begin position="1"/>
        <end position="27"/>
    </location>
</feature>
<accession>A0ABP6GDD0</accession>